<dbReference type="Proteomes" id="UP000324222">
    <property type="component" value="Unassembled WGS sequence"/>
</dbReference>
<proteinExistence type="predicted"/>
<dbReference type="AlphaFoldDB" id="A0A5B7KHJ6"/>
<dbReference type="OrthoDB" id="10072345at2759"/>
<dbReference type="Gene3D" id="3.40.50.12690">
    <property type="match status" value="1"/>
</dbReference>
<keyword evidence="2" id="KW-1185">Reference proteome</keyword>
<protein>
    <recommendedName>
        <fullName evidence="3">SGNH hydrolase-type esterase domain-containing protein</fullName>
    </recommendedName>
</protein>
<comment type="caution">
    <text evidence="1">The sequence shown here is derived from an EMBL/GenBank/DDBJ whole genome shotgun (WGS) entry which is preliminary data.</text>
</comment>
<name>A0A5B7KHJ6_PORTR</name>
<organism evidence="1 2">
    <name type="scientific">Portunus trituberculatus</name>
    <name type="common">Swimming crab</name>
    <name type="synonym">Neptunus trituberculatus</name>
    <dbReference type="NCBI Taxonomy" id="210409"/>
    <lineage>
        <taxon>Eukaryota</taxon>
        <taxon>Metazoa</taxon>
        <taxon>Ecdysozoa</taxon>
        <taxon>Arthropoda</taxon>
        <taxon>Crustacea</taxon>
        <taxon>Multicrustacea</taxon>
        <taxon>Malacostraca</taxon>
        <taxon>Eumalacostraca</taxon>
        <taxon>Eucarida</taxon>
        <taxon>Decapoda</taxon>
        <taxon>Pleocyemata</taxon>
        <taxon>Brachyura</taxon>
        <taxon>Eubrachyura</taxon>
        <taxon>Portunoidea</taxon>
        <taxon>Portunidae</taxon>
        <taxon>Portuninae</taxon>
        <taxon>Portunus</taxon>
    </lineage>
</organism>
<dbReference type="SUPFAM" id="SSF52266">
    <property type="entry name" value="SGNH hydrolase"/>
    <property type="match status" value="1"/>
</dbReference>
<accession>A0A5B7KHJ6</accession>
<evidence type="ECO:0000313" key="1">
    <source>
        <dbReference type="EMBL" id="MPD04728.1"/>
    </source>
</evidence>
<sequence>MKSLLIMTFSNRFQILEDTLVDESEVRLVSDSMVHDQLPELCGCSSNGRRKPFYFPGTGLDDITAAYDDVTSNSENSTRFVIHAGTNDIHSSDSVELPDKYRLMIKQLISKTNGSNIVVSGILPRVGASSLFYDKAFRTNNRLKTLCAEESVLFINLWDHFYFDTHPSKSRRGIPLQKAAL</sequence>
<evidence type="ECO:0000313" key="2">
    <source>
        <dbReference type="Proteomes" id="UP000324222"/>
    </source>
</evidence>
<gene>
    <name evidence="1" type="ORF">E2C01_100433</name>
</gene>
<dbReference type="EMBL" id="VSRR010142452">
    <property type="protein sequence ID" value="MPD04728.1"/>
    <property type="molecule type" value="Genomic_DNA"/>
</dbReference>
<reference evidence="1 2" key="1">
    <citation type="submission" date="2019-05" db="EMBL/GenBank/DDBJ databases">
        <title>Another draft genome of Portunus trituberculatus and its Hox gene families provides insights of decapod evolution.</title>
        <authorList>
            <person name="Jeong J.-H."/>
            <person name="Song I."/>
            <person name="Kim S."/>
            <person name="Choi T."/>
            <person name="Kim D."/>
            <person name="Ryu S."/>
            <person name="Kim W."/>
        </authorList>
    </citation>
    <scope>NUCLEOTIDE SEQUENCE [LARGE SCALE GENOMIC DNA]</scope>
    <source>
        <tissue evidence="1">Muscle</tissue>
    </source>
</reference>
<evidence type="ECO:0008006" key="3">
    <source>
        <dbReference type="Google" id="ProtNLM"/>
    </source>
</evidence>
<dbReference type="Gene3D" id="3.40.50.12700">
    <property type="match status" value="1"/>
</dbReference>